<dbReference type="PANTHER" id="PTHR48090:SF7">
    <property type="entry name" value="RFBJ PROTEIN"/>
    <property type="match status" value="1"/>
</dbReference>
<dbReference type="EMBL" id="CAEZXE010000170">
    <property type="protein sequence ID" value="CAB4690503.1"/>
    <property type="molecule type" value="Genomic_DNA"/>
</dbReference>
<gene>
    <name evidence="2" type="ORF">UFOPK1495_00603</name>
    <name evidence="3" type="ORF">UFOPK1603_01375</name>
    <name evidence="4" type="ORF">UFOPK1711_01375</name>
    <name evidence="5" type="ORF">UFOPK2143_00360</name>
    <name evidence="6" type="ORF">UFOPK2350_01558</name>
</gene>
<dbReference type="EMBL" id="CAEZTR010000093">
    <property type="protein sequence ID" value="CAB4583741.1"/>
    <property type="molecule type" value="Genomic_DNA"/>
</dbReference>
<evidence type="ECO:0000313" key="3">
    <source>
        <dbReference type="EMBL" id="CAB4574598.1"/>
    </source>
</evidence>
<sequence>MPAYEEGEGIVSVLERMGEAIKIEAEIVVVVDDESDSTVQFVKAFALRDPRARLAINTYGRGPANAIKYGMHNAAAPVVVVTMADGCDDPFQIDPLTRLVERGVVVAAASRYARSGQQVGGPWAKGFMSRMAGLTLFHLARVGTRDATNSYKAYSKKFIDAVEVESDQGFEIGIELISKARRYRQPVAEIPTIWLDRAFGASNFKLMAWLPRYLHWYFFSFGPRLTLPTTTSSAVPPTTPEVSS</sequence>
<accession>A0A6J6C816</accession>
<name>A0A6J6C816_9ZZZZ</name>
<dbReference type="InterPro" id="IPR050256">
    <property type="entry name" value="Glycosyltransferase_2"/>
</dbReference>
<dbReference type="CDD" id="cd04179">
    <property type="entry name" value="DPM_DPG-synthase_like"/>
    <property type="match status" value="1"/>
</dbReference>
<dbReference type="EMBL" id="CAEZTG010000145">
    <property type="protein sequence ID" value="CAB4574598.1"/>
    <property type="molecule type" value="Genomic_DNA"/>
</dbReference>
<reference evidence="2" key="1">
    <citation type="submission" date="2020-05" db="EMBL/GenBank/DDBJ databases">
        <authorList>
            <person name="Chiriac C."/>
            <person name="Salcher M."/>
            <person name="Ghai R."/>
            <person name="Kavagutti S V."/>
        </authorList>
    </citation>
    <scope>NUCLEOTIDE SEQUENCE</scope>
</reference>
<evidence type="ECO:0000259" key="1">
    <source>
        <dbReference type="Pfam" id="PF00535"/>
    </source>
</evidence>
<dbReference type="InterPro" id="IPR001173">
    <property type="entry name" value="Glyco_trans_2-like"/>
</dbReference>
<feature type="domain" description="Glycosyltransferase 2-like" evidence="1">
    <location>
        <begin position="1"/>
        <end position="160"/>
    </location>
</feature>
<organism evidence="2">
    <name type="scientific">freshwater metagenome</name>
    <dbReference type="NCBI Taxonomy" id="449393"/>
    <lineage>
        <taxon>unclassified sequences</taxon>
        <taxon>metagenomes</taxon>
        <taxon>ecological metagenomes</taxon>
    </lineage>
</organism>
<dbReference type="PANTHER" id="PTHR48090">
    <property type="entry name" value="UNDECAPRENYL-PHOSPHATE 4-DEOXY-4-FORMAMIDO-L-ARABINOSE TRANSFERASE-RELATED"/>
    <property type="match status" value="1"/>
</dbReference>
<dbReference type="EMBL" id="CAEZSU010000048">
    <property type="protein sequence ID" value="CAB4547274.1"/>
    <property type="molecule type" value="Genomic_DNA"/>
</dbReference>
<dbReference type="EMBL" id="CAEZVV010000011">
    <property type="protein sequence ID" value="CAB4637858.1"/>
    <property type="molecule type" value="Genomic_DNA"/>
</dbReference>
<evidence type="ECO:0000313" key="4">
    <source>
        <dbReference type="EMBL" id="CAB4583741.1"/>
    </source>
</evidence>
<dbReference type="Gene3D" id="3.90.550.10">
    <property type="entry name" value="Spore Coat Polysaccharide Biosynthesis Protein SpsA, Chain A"/>
    <property type="match status" value="1"/>
</dbReference>
<dbReference type="AlphaFoldDB" id="A0A6J6C816"/>
<proteinExistence type="predicted"/>
<evidence type="ECO:0000313" key="5">
    <source>
        <dbReference type="EMBL" id="CAB4637858.1"/>
    </source>
</evidence>
<dbReference type="InterPro" id="IPR029044">
    <property type="entry name" value="Nucleotide-diphossugar_trans"/>
</dbReference>
<dbReference type="Pfam" id="PF00535">
    <property type="entry name" value="Glycos_transf_2"/>
    <property type="match status" value="1"/>
</dbReference>
<dbReference type="SUPFAM" id="SSF53448">
    <property type="entry name" value="Nucleotide-diphospho-sugar transferases"/>
    <property type="match status" value="1"/>
</dbReference>
<protein>
    <submittedName>
        <fullName evidence="2">Unannotated protein</fullName>
    </submittedName>
</protein>
<evidence type="ECO:0000313" key="6">
    <source>
        <dbReference type="EMBL" id="CAB4690503.1"/>
    </source>
</evidence>
<evidence type="ECO:0000313" key="2">
    <source>
        <dbReference type="EMBL" id="CAB4547274.1"/>
    </source>
</evidence>